<dbReference type="SUPFAM" id="SSF56112">
    <property type="entry name" value="Protein kinase-like (PK-like)"/>
    <property type="match status" value="1"/>
</dbReference>
<dbReference type="SMART" id="SM00220">
    <property type="entry name" value="S_TKc"/>
    <property type="match status" value="1"/>
</dbReference>
<dbReference type="Gene3D" id="3.30.200.20">
    <property type="entry name" value="Phosphorylase Kinase, domain 1"/>
    <property type="match status" value="1"/>
</dbReference>
<dbReference type="Gene3D" id="1.10.510.10">
    <property type="entry name" value="Transferase(Phosphotransferase) domain 1"/>
    <property type="match status" value="1"/>
</dbReference>
<feature type="domain" description="Protein kinase" evidence="4">
    <location>
        <begin position="2"/>
        <end position="379"/>
    </location>
</feature>
<feature type="compositionally biased region" description="Basic and acidic residues" evidence="3">
    <location>
        <begin position="479"/>
        <end position="493"/>
    </location>
</feature>
<evidence type="ECO:0000313" key="5">
    <source>
        <dbReference type="EMBL" id="AYM94357.1"/>
    </source>
</evidence>
<dbReference type="PANTHER" id="PTHR24055">
    <property type="entry name" value="MITOGEN-ACTIVATED PROTEIN KINASE"/>
    <property type="match status" value="1"/>
</dbReference>
<keyword evidence="5" id="KW-0808">Transferase</keyword>
<dbReference type="PROSITE" id="PS50011">
    <property type="entry name" value="PROTEIN_KINASE_DOM"/>
    <property type="match status" value="1"/>
</dbReference>
<evidence type="ECO:0000256" key="3">
    <source>
        <dbReference type="SAM" id="MobiDB-lite"/>
    </source>
</evidence>
<feature type="region of interest" description="Disordered" evidence="3">
    <location>
        <begin position="534"/>
        <end position="591"/>
    </location>
</feature>
<keyword evidence="5" id="KW-0418">Kinase</keyword>
<dbReference type="AlphaFoldDB" id="A0A3G2FQ60"/>
<reference evidence="5" key="1">
    <citation type="submission" date="2018-01" db="EMBL/GenBank/DDBJ databases">
        <title>Genome-wide identification and expression pattern analysis under abiotic stress of mitogen-activated protein kinase genes in Pyropia yezoensis.</title>
        <authorList>
            <person name="Li C."/>
            <person name="Kong F."/>
            <person name="Sun P."/>
            <person name="Bi G."/>
            <person name="Li N."/>
            <person name="Mao Y."/>
        </authorList>
    </citation>
    <scope>NUCLEOTIDE SEQUENCE</scope>
</reference>
<evidence type="ECO:0000256" key="2">
    <source>
        <dbReference type="ARBA" id="ARBA00022840"/>
    </source>
</evidence>
<dbReference type="InterPro" id="IPR008271">
    <property type="entry name" value="Ser/Thr_kinase_AS"/>
</dbReference>
<dbReference type="InterPro" id="IPR000719">
    <property type="entry name" value="Prot_kinase_dom"/>
</dbReference>
<dbReference type="Pfam" id="PF00069">
    <property type="entry name" value="Pkinase"/>
    <property type="match status" value="2"/>
</dbReference>
<feature type="region of interest" description="Disordered" evidence="3">
    <location>
        <begin position="451"/>
        <end position="493"/>
    </location>
</feature>
<dbReference type="InterPro" id="IPR011009">
    <property type="entry name" value="Kinase-like_dom_sf"/>
</dbReference>
<proteinExistence type="evidence at transcript level"/>
<accession>A0A3G2FQ60</accession>
<dbReference type="EMBL" id="MG765451">
    <property type="protein sequence ID" value="AYM94357.1"/>
    <property type="molecule type" value="mRNA"/>
</dbReference>
<keyword evidence="2" id="KW-0067">ATP-binding</keyword>
<organism evidence="5">
    <name type="scientific">Bangia atropurpurea</name>
    <name type="common">Purple sea scum</name>
    <dbReference type="NCBI Taxonomy" id="31347"/>
    <lineage>
        <taxon>Eukaryota</taxon>
        <taxon>Rhodophyta</taxon>
        <taxon>Bangiophyceae</taxon>
        <taxon>Bangiales</taxon>
        <taxon>Bangiaceae</taxon>
        <taxon>Bangia</taxon>
    </lineage>
</organism>
<dbReference type="GO" id="GO:0005524">
    <property type="term" value="F:ATP binding"/>
    <property type="evidence" value="ECO:0007669"/>
    <property type="project" value="UniProtKB-KW"/>
</dbReference>
<protein>
    <submittedName>
        <fullName evidence="5">Mitogen-activated protein kinase 4</fullName>
    </submittedName>
</protein>
<dbReference type="InterPro" id="IPR050117">
    <property type="entry name" value="MAPK"/>
</dbReference>
<evidence type="ECO:0000259" key="4">
    <source>
        <dbReference type="PROSITE" id="PS50011"/>
    </source>
</evidence>
<keyword evidence="1" id="KW-0547">Nucleotide-binding</keyword>
<feature type="region of interest" description="Disordered" evidence="3">
    <location>
        <begin position="229"/>
        <end position="254"/>
    </location>
</feature>
<dbReference type="PROSITE" id="PS00108">
    <property type="entry name" value="PROTEIN_KINASE_ST"/>
    <property type="match status" value="1"/>
</dbReference>
<dbReference type="GO" id="GO:0004672">
    <property type="term" value="F:protein kinase activity"/>
    <property type="evidence" value="ECO:0007669"/>
    <property type="project" value="InterPro"/>
</dbReference>
<evidence type="ECO:0000256" key="1">
    <source>
        <dbReference type="ARBA" id="ARBA00022741"/>
    </source>
</evidence>
<sequence length="591" mass="64395">MASMLARILDGQYQLIRSLTPVNEQMRAPVLLAFDHRFCRYVAIKGAVDIFSSLQQAKRILRELKFAVRLSGHPNIVTLHNLLVPSSLESFTGIFMVFGLMRCDLSVRLAEGCAVVQEEARNVSLGHGTGLGSRVGKPVNSRLVKRWMYELLMGLAYMHESGVLHRDIKPSNLLLDDQDHLRICDLGLARADCRRSEDDMYLWTSHVVTRAYRAPELFLGRDVRETVSPRTSPRQSYVDPFPSPSPTSLIGPSPGTGVRMYPARSCYSPAIDMWSVGAVFAEALTGRVLFSRRSPLQEHLATLLAFTGTPTSPGWADGGGASSPSMKAFLTGLPVFPGVDKKSAFPGVSAEGAALLDALLSFDPRDRPTAAEALQFPYFASMHEEYHRYHPRPPPRVQLDPADWAFEMRPPSPQEGAELRREILDEIRNFRARENTGPWPHTSTSVAMTATAGHPQFGTPNPPTTLRQVPSAETVPAGRTHDGEAKAAGEGRRLATGGTLHYVWPEHVTPQGGRRGYPTSWAPADSAALVLPQSWEGDPASGGAGSDRPPDLPADHPSNLMAKQLLDLTLNDGDGDMEAPPVLPNTSSGGP</sequence>
<name>A0A3G2FQ60_BANAT</name>